<gene>
    <name evidence="3" type="ORF">IWQ62_000750</name>
</gene>
<sequence length="141" mass="15116">MQIFRLTQVFTLGLLFMANWGQLAHGVRSSSFDSSGHYPNQVLSRRSPGPITKKMGSMIKAGKAASSKIGQKIQGAKTSAKTRVKAVVNSAKSTAEKTKNFVLEKSGNQKAATNTNGPARTDTKSSLNSFTKMHPAANGFR</sequence>
<organism evidence="3 4">
    <name type="scientific">Dispira parvispora</name>
    <dbReference type="NCBI Taxonomy" id="1520584"/>
    <lineage>
        <taxon>Eukaryota</taxon>
        <taxon>Fungi</taxon>
        <taxon>Fungi incertae sedis</taxon>
        <taxon>Zoopagomycota</taxon>
        <taxon>Kickxellomycotina</taxon>
        <taxon>Dimargaritomycetes</taxon>
        <taxon>Dimargaritales</taxon>
        <taxon>Dimargaritaceae</taxon>
        <taxon>Dispira</taxon>
    </lineage>
</organism>
<keyword evidence="2" id="KW-0732">Signal</keyword>
<keyword evidence="4" id="KW-1185">Reference proteome</keyword>
<evidence type="ECO:0000256" key="2">
    <source>
        <dbReference type="SAM" id="SignalP"/>
    </source>
</evidence>
<dbReference type="EMBL" id="JANBPY010000080">
    <property type="protein sequence ID" value="KAJ1969230.1"/>
    <property type="molecule type" value="Genomic_DNA"/>
</dbReference>
<proteinExistence type="predicted"/>
<feature type="signal peptide" evidence="2">
    <location>
        <begin position="1"/>
        <end position="29"/>
    </location>
</feature>
<evidence type="ECO:0000256" key="1">
    <source>
        <dbReference type="SAM" id="MobiDB-lite"/>
    </source>
</evidence>
<feature type="region of interest" description="Disordered" evidence="1">
    <location>
        <begin position="104"/>
        <end position="141"/>
    </location>
</feature>
<feature type="compositionally biased region" description="Polar residues" evidence="1">
    <location>
        <begin position="31"/>
        <end position="44"/>
    </location>
</feature>
<protein>
    <submittedName>
        <fullName evidence="3">Uncharacterized protein</fullName>
    </submittedName>
</protein>
<reference evidence="3" key="1">
    <citation type="submission" date="2022-07" db="EMBL/GenBank/DDBJ databases">
        <title>Phylogenomic reconstructions and comparative analyses of Kickxellomycotina fungi.</title>
        <authorList>
            <person name="Reynolds N.K."/>
            <person name="Stajich J.E."/>
            <person name="Barry K."/>
            <person name="Grigoriev I.V."/>
            <person name="Crous P."/>
            <person name="Smith M.E."/>
        </authorList>
    </citation>
    <scope>NUCLEOTIDE SEQUENCE</scope>
    <source>
        <strain evidence="3">RSA 1196</strain>
    </source>
</reference>
<name>A0A9W8AV84_9FUNG</name>
<evidence type="ECO:0000313" key="4">
    <source>
        <dbReference type="Proteomes" id="UP001150925"/>
    </source>
</evidence>
<evidence type="ECO:0000313" key="3">
    <source>
        <dbReference type="EMBL" id="KAJ1969230.1"/>
    </source>
</evidence>
<feature type="compositionally biased region" description="Polar residues" evidence="1">
    <location>
        <begin position="106"/>
        <end position="131"/>
    </location>
</feature>
<dbReference type="Proteomes" id="UP001150925">
    <property type="component" value="Unassembled WGS sequence"/>
</dbReference>
<dbReference type="AlphaFoldDB" id="A0A9W8AV84"/>
<comment type="caution">
    <text evidence="3">The sequence shown here is derived from an EMBL/GenBank/DDBJ whole genome shotgun (WGS) entry which is preliminary data.</text>
</comment>
<feature type="region of interest" description="Disordered" evidence="1">
    <location>
        <begin position="31"/>
        <end position="51"/>
    </location>
</feature>
<feature type="chain" id="PRO_5040973556" evidence="2">
    <location>
        <begin position="30"/>
        <end position="141"/>
    </location>
</feature>
<accession>A0A9W8AV84</accession>